<evidence type="ECO:0000313" key="3">
    <source>
        <dbReference type="Proteomes" id="UP000008177"/>
    </source>
</evidence>
<keyword evidence="1" id="KW-0732">Signal</keyword>
<proteinExistence type="predicted"/>
<dbReference type="EMBL" id="FQ790361">
    <property type="protein sequence ID" value="CCD56621.1"/>
    <property type="molecule type" value="Genomic_DNA"/>
</dbReference>
<protein>
    <submittedName>
        <fullName evidence="2">Uncharacterized protein</fullName>
    </submittedName>
</protein>
<evidence type="ECO:0000256" key="1">
    <source>
        <dbReference type="SAM" id="SignalP"/>
    </source>
</evidence>
<evidence type="ECO:0000313" key="2">
    <source>
        <dbReference type="EMBL" id="CCD56621.1"/>
    </source>
</evidence>
<organism evidence="2 3">
    <name type="scientific">Botryotinia fuckeliana (strain T4)</name>
    <name type="common">Noble rot fungus</name>
    <name type="synonym">Botrytis cinerea</name>
    <dbReference type="NCBI Taxonomy" id="999810"/>
    <lineage>
        <taxon>Eukaryota</taxon>
        <taxon>Fungi</taxon>
        <taxon>Dikarya</taxon>
        <taxon>Ascomycota</taxon>
        <taxon>Pezizomycotina</taxon>
        <taxon>Leotiomycetes</taxon>
        <taxon>Helotiales</taxon>
        <taxon>Sclerotiniaceae</taxon>
        <taxon>Botrytis</taxon>
    </lineage>
</organism>
<sequence>MCAFDIFCCILSILRLHDSEFLDNNDDDDGDGGDDDDDDVRRIFKGLKGNPARKT</sequence>
<name>G2YYC3_BOTF4</name>
<feature type="chain" id="PRO_5003441056" evidence="1">
    <location>
        <begin position="20"/>
        <end position="55"/>
    </location>
</feature>
<gene>
    <name evidence="2" type="ORF">BofuT4_uP144290.1</name>
</gene>
<dbReference type="InParanoid" id="G2YYC3"/>
<dbReference type="HOGENOM" id="CLU_3032150_0_0_1"/>
<reference evidence="3" key="1">
    <citation type="journal article" date="2011" name="PLoS Genet.">
        <title>Genomic analysis of the necrotrophic fungal pathogens Sclerotinia sclerotiorum and Botrytis cinerea.</title>
        <authorList>
            <person name="Amselem J."/>
            <person name="Cuomo C.A."/>
            <person name="van Kan J.A."/>
            <person name="Viaud M."/>
            <person name="Benito E.P."/>
            <person name="Couloux A."/>
            <person name="Coutinho P.M."/>
            <person name="de Vries R.P."/>
            <person name="Dyer P.S."/>
            <person name="Fillinger S."/>
            <person name="Fournier E."/>
            <person name="Gout L."/>
            <person name="Hahn M."/>
            <person name="Kohn L."/>
            <person name="Lapalu N."/>
            <person name="Plummer K.M."/>
            <person name="Pradier J.M."/>
            <person name="Quevillon E."/>
            <person name="Sharon A."/>
            <person name="Simon A."/>
            <person name="ten Have A."/>
            <person name="Tudzynski B."/>
            <person name="Tudzynski P."/>
            <person name="Wincker P."/>
            <person name="Andrew M."/>
            <person name="Anthouard V."/>
            <person name="Beever R.E."/>
            <person name="Beffa R."/>
            <person name="Benoit I."/>
            <person name="Bouzid O."/>
            <person name="Brault B."/>
            <person name="Chen Z."/>
            <person name="Choquer M."/>
            <person name="Collemare J."/>
            <person name="Cotton P."/>
            <person name="Danchin E.G."/>
            <person name="Da Silva C."/>
            <person name="Gautier A."/>
            <person name="Giraud C."/>
            <person name="Giraud T."/>
            <person name="Gonzalez C."/>
            <person name="Grossetete S."/>
            <person name="Guldener U."/>
            <person name="Henrissat B."/>
            <person name="Howlett B.J."/>
            <person name="Kodira C."/>
            <person name="Kretschmer M."/>
            <person name="Lappartient A."/>
            <person name="Leroch M."/>
            <person name="Levis C."/>
            <person name="Mauceli E."/>
            <person name="Neuveglise C."/>
            <person name="Oeser B."/>
            <person name="Pearson M."/>
            <person name="Poulain J."/>
            <person name="Poussereau N."/>
            <person name="Quesneville H."/>
            <person name="Rascle C."/>
            <person name="Schumacher J."/>
            <person name="Segurens B."/>
            <person name="Sexton A."/>
            <person name="Silva E."/>
            <person name="Sirven C."/>
            <person name="Soanes D.M."/>
            <person name="Talbot N.J."/>
            <person name="Templeton M."/>
            <person name="Yandava C."/>
            <person name="Yarden O."/>
            <person name="Zeng Q."/>
            <person name="Rollins J.A."/>
            <person name="Lebrun M.H."/>
            <person name="Dickman M."/>
        </authorList>
    </citation>
    <scope>NUCLEOTIDE SEQUENCE [LARGE SCALE GENOMIC DNA]</scope>
    <source>
        <strain evidence="3">T4</strain>
    </source>
</reference>
<dbReference type="Proteomes" id="UP000008177">
    <property type="component" value="Unplaced contigs"/>
</dbReference>
<accession>G2YYC3</accession>
<dbReference type="AlphaFoldDB" id="G2YYC3"/>
<feature type="signal peptide" evidence="1">
    <location>
        <begin position="1"/>
        <end position="19"/>
    </location>
</feature>